<reference evidence="1 2" key="1">
    <citation type="submission" date="2024-07" db="EMBL/GenBank/DDBJ databases">
        <title>Genomic Encyclopedia of Type Strains, Phase V (KMG-V): Genome sequencing to study the core and pangenomes of soil and plant-associated prokaryotes.</title>
        <authorList>
            <person name="Whitman W."/>
        </authorList>
    </citation>
    <scope>NUCLEOTIDE SEQUENCE [LARGE SCALE GENOMIC DNA]</scope>
    <source>
        <strain evidence="1 2">USDA 152</strain>
    </source>
</reference>
<proteinExistence type="predicted"/>
<evidence type="ECO:0000313" key="1">
    <source>
        <dbReference type="EMBL" id="MEY9453574.1"/>
    </source>
</evidence>
<accession>A0ABV4FRQ7</accession>
<dbReference type="EMBL" id="JBGBZJ010000003">
    <property type="protein sequence ID" value="MEY9453574.1"/>
    <property type="molecule type" value="Genomic_DNA"/>
</dbReference>
<comment type="caution">
    <text evidence="1">The sequence shown here is derived from an EMBL/GenBank/DDBJ whole genome shotgun (WGS) entry which is preliminary data.</text>
</comment>
<dbReference type="Proteomes" id="UP001565369">
    <property type="component" value="Unassembled WGS sequence"/>
</dbReference>
<keyword evidence="2" id="KW-1185">Reference proteome</keyword>
<protein>
    <submittedName>
        <fullName evidence="1">Uncharacterized protein</fullName>
    </submittedName>
</protein>
<organism evidence="1 2">
    <name type="scientific">Bradyrhizobium ottawaense</name>
    <dbReference type="NCBI Taxonomy" id="931866"/>
    <lineage>
        <taxon>Bacteria</taxon>
        <taxon>Pseudomonadati</taxon>
        <taxon>Pseudomonadota</taxon>
        <taxon>Alphaproteobacteria</taxon>
        <taxon>Hyphomicrobiales</taxon>
        <taxon>Nitrobacteraceae</taxon>
        <taxon>Bradyrhizobium</taxon>
    </lineage>
</organism>
<name>A0ABV4FRQ7_9BRAD</name>
<gene>
    <name evidence="1" type="ORF">ABIG07_002522</name>
</gene>
<sequence>MTMIPPRVVPANAGTHNHRPWFLAKLMAPAIAKLAAVVMGPGSALRLSGTTRIEIR</sequence>
<evidence type="ECO:0000313" key="2">
    <source>
        <dbReference type="Proteomes" id="UP001565369"/>
    </source>
</evidence>